<comment type="caution">
    <text evidence="1">The sequence shown here is derived from an EMBL/GenBank/DDBJ whole genome shotgun (WGS) entry which is preliminary data.</text>
</comment>
<evidence type="ECO:0000313" key="2">
    <source>
        <dbReference type="Proteomes" id="UP001067708"/>
    </source>
</evidence>
<proteinExistence type="predicted"/>
<dbReference type="Proteomes" id="UP001067708">
    <property type="component" value="Unassembled WGS sequence"/>
</dbReference>
<keyword evidence="2" id="KW-1185">Reference proteome</keyword>
<protein>
    <recommendedName>
        <fullName evidence="3">Pilus assembly protein CpaE</fullName>
    </recommendedName>
</protein>
<accession>A0ABT4I2V2</accession>
<dbReference type="InterPro" id="IPR027417">
    <property type="entry name" value="P-loop_NTPase"/>
</dbReference>
<evidence type="ECO:0008006" key="3">
    <source>
        <dbReference type="Google" id="ProtNLM"/>
    </source>
</evidence>
<evidence type="ECO:0000313" key="1">
    <source>
        <dbReference type="EMBL" id="MCZ0833385.1"/>
    </source>
</evidence>
<dbReference type="SUPFAM" id="SSF52540">
    <property type="entry name" value="P-loop containing nucleoside triphosphate hydrolases"/>
    <property type="match status" value="1"/>
</dbReference>
<sequence length="386" mass="44435">MRILVNAKDEKLLYKLKRIEGVSEVWPTANVFDTNSEKSDLLIISDKQIEPEILPKIREFWAEKPVLYLLSNQSDSRITQRAMSICDAHKIDFIPPQNSLIDIIEFVEEFYFNRKKVRTPIMTFVSGLPQQGLTSTLLSIGKKLGQLSNARIGIIGLNGWNSGYDLVDYNGKTLDELWDGLQAQSLRSDELSEKSHCLSGNVRFLAGNRDRKMIYRYNVEGIAYLLQLARQEYDLVLLDCGAYFDTAMAYQGINQSDVLVLHMTGMINHINAFEEQYDQILSRATRISKKQMLLLMNQVREDPGLFKEKQVSETLEIPLWSKIPFDNQFIHRIQKRNLEELGNDYESSIDRTSKLIVNMFKLPLIDSTIKAVPWYKRLGRRAGLST</sequence>
<dbReference type="RefSeq" id="WP_258418331.1">
    <property type="nucleotide sequence ID" value="NZ_JAPTNG010000023.1"/>
</dbReference>
<dbReference type="Gene3D" id="3.40.50.300">
    <property type="entry name" value="P-loop containing nucleotide triphosphate hydrolases"/>
    <property type="match status" value="1"/>
</dbReference>
<reference evidence="1" key="1">
    <citation type="submission" date="2022-09" db="EMBL/GenBank/DDBJ databases">
        <title>Genome analysis and characterization of larvicidal activity of Brevibacillus strains.</title>
        <authorList>
            <person name="Patrusheva E.V."/>
            <person name="Izotova A.O."/>
            <person name="Toshchakov S.V."/>
            <person name="Sineoky S.P."/>
        </authorList>
    </citation>
    <scope>NUCLEOTIDE SEQUENCE</scope>
    <source>
        <strain evidence="1">VKPM_B-13244</strain>
    </source>
</reference>
<gene>
    <name evidence="1" type="ORF">O0535_22010</name>
</gene>
<name>A0ABT4I2V2_9BACL</name>
<dbReference type="EMBL" id="JAPTNG010000023">
    <property type="protein sequence ID" value="MCZ0833385.1"/>
    <property type="molecule type" value="Genomic_DNA"/>
</dbReference>
<organism evidence="1 2">
    <name type="scientific">Brevibacillus halotolerans</name>
    <dbReference type="NCBI Taxonomy" id="1507437"/>
    <lineage>
        <taxon>Bacteria</taxon>
        <taxon>Bacillati</taxon>
        <taxon>Bacillota</taxon>
        <taxon>Bacilli</taxon>
        <taxon>Bacillales</taxon>
        <taxon>Paenibacillaceae</taxon>
        <taxon>Brevibacillus</taxon>
    </lineage>
</organism>